<accession>A0A8T3VFE3</accession>
<gene>
    <name evidence="1" type="ORF">E7Z73_09265</name>
</gene>
<name>A0A8T3VFE3_9EURY</name>
<sequence>MQKNMIIIIIFFLIGLVLVFSYIKADPTTYDGRFNPPKPRDIEINGITFSVRGGFLEDKDSYSAIYADTFLNHSVTKEERTFHQNDILLLYIKVYDFKDANFTLNDLNNESYEIKSINGIEGFFKTEDIETHSGFVKNNHPRYYFNYVKDNKIVMIQCDVMNVLNELVK</sequence>
<reference evidence="1" key="1">
    <citation type="submission" date="2019-04" db="EMBL/GenBank/DDBJ databases">
        <title>Evolution of Biomass-Degrading Anaerobic Consortia Revealed by Metagenomics.</title>
        <authorList>
            <person name="Peng X."/>
        </authorList>
    </citation>
    <scope>NUCLEOTIDE SEQUENCE</scope>
    <source>
        <strain evidence="1">SIG12</strain>
    </source>
</reference>
<evidence type="ECO:0000313" key="2">
    <source>
        <dbReference type="Proteomes" id="UP000762703"/>
    </source>
</evidence>
<dbReference type="AlphaFoldDB" id="A0A8T3VFE3"/>
<organism evidence="1 2">
    <name type="scientific">Methanobrevibacter millerae</name>
    <dbReference type="NCBI Taxonomy" id="230361"/>
    <lineage>
        <taxon>Archaea</taxon>
        <taxon>Methanobacteriati</taxon>
        <taxon>Methanobacteriota</taxon>
        <taxon>Methanomada group</taxon>
        <taxon>Methanobacteria</taxon>
        <taxon>Methanobacteriales</taxon>
        <taxon>Methanobacteriaceae</taxon>
        <taxon>Methanobrevibacter</taxon>
    </lineage>
</organism>
<protein>
    <submittedName>
        <fullName evidence="1">Uncharacterized protein</fullName>
    </submittedName>
</protein>
<dbReference type="Proteomes" id="UP000762703">
    <property type="component" value="Unassembled WGS sequence"/>
</dbReference>
<dbReference type="RefSeq" id="WP_303737555.1">
    <property type="nucleotide sequence ID" value="NZ_SUTE01000075.1"/>
</dbReference>
<comment type="caution">
    <text evidence="1">The sequence shown here is derived from an EMBL/GenBank/DDBJ whole genome shotgun (WGS) entry which is preliminary data.</text>
</comment>
<proteinExistence type="predicted"/>
<evidence type="ECO:0000313" key="1">
    <source>
        <dbReference type="EMBL" id="MBE6505902.1"/>
    </source>
</evidence>
<dbReference type="EMBL" id="SUTE01000075">
    <property type="protein sequence ID" value="MBE6505902.1"/>
    <property type="molecule type" value="Genomic_DNA"/>
</dbReference>